<evidence type="ECO:0000313" key="2">
    <source>
        <dbReference type="Proteomes" id="UP000825935"/>
    </source>
</evidence>
<dbReference type="AlphaFoldDB" id="A0A8T2Q041"/>
<reference evidence="1" key="1">
    <citation type="submission" date="2021-08" db="EMBL/GenBank/DDBJ databases">
        <title>WGS assembly of Ceratopteris richardii.</title>
        <authorList>
            <person name="Marchant D.B."/>
            <person name="Chen G."/>
            <person name="Jenkins J."/>
            <person name="Shu S."/>
            <person name="Leebens-Mack J."/>
            <person name="Grimwood J."/>
            <person name="Schmutz J."/>
            <person name="Soltis P."/>
            <person name="Soltis D."/>
            <person name="Chen Z.-H."/>
        </authorList>
    </citation>
    <scope>NUCLEOTIDE SEQUENCE</scope>
    <source>
        <strain evidence="1">Whitten #5841</strain>
        <tissue evidence="1">Leaf</tissue>
    </source>
</reference>
<dbReference type="Proteomes" id="UP000825935">
    <property type="component" value="Chromosome 39"/>
</dbReference>
<protein>
    <submittedName>
        <fullName evidence="1">Uncharacterized protein</fullName>
    </submittedName>
</protein>
<comment type="caution">
    <text evidence="1">The sequence shown here is derived from an EMBL/GenBank/DDBJ whole genome shotgun (WGS) entry which is preliminary data.</text>
</comment>
<keyword evidence="2" id="KW-1185">Reference proteome</keyword>
<organism evidence="1 2">
    <name type="scientific">Ceratopteris richardii</name>
    <name type="common">Triangle waterfern</name>
    <dbReference type="NCBI Taxonomy" id="49495"/>
    <lineage>
        <taxon>Eukaryota</taxon>
        <taxon>Viridiplantae</taxon>
        <taxon>Streptophyta</taxon>
        <taxon>Embryophyta</taxon>
        <taxon>Tracheophyta</taxon>
        <taxon>Polypodiopsida</taxon>
        <taxon>Polypodiidae</taxon>
        <taxon>Polypodiales</taxon>
        <taxon>Pteridineae</taxon>
        <taxon>Pteridaceae</taxon>
        <taxon>Parkerioideae</taxon>
        <taxon>Ceratopteris</taxon>
    </lineage>
</organism>
<proteinExistence type="predicted"/>
<accession>A0A8T2Q041</accession>
<dbReference type="EMBL" id="CM035444">
    <property type="protein sequence ID" value="KAH7276871.1"/>
    <property type="molecule type" value="Genomic_DNA"/>
</dbReference>
<evidence type="ECO:0000313" key="1">
    <source>
        <dbReference type="EMBL" id="KAH7276871.1"/>
    </source>
</evidence>
<gene>
    <name evidence="1" type="ORF">KP509_39G024900</name>
</gene>
<sequence length="60" mass="7043">MILFQEFSTTRIPHHGHSLNLLVWMYICAREIHRPSLCFGLCWCSFHSKTVLVIILDSKL</sequence>
<name>A0A8T2Q041_CERRI</name>